<reference evidence="3 4" key="1">
    <citation type="submission" date="2023-11" db="EMBL/GenBank/DDBJ databases">
        <title>Plant-associative lifestyle of Vibrio porteresiae and its evolutionary dynamics.</title>
        <authorList>
            <person name="Rameshkumar N."/>
            <person name="Kirti K."/>
        </authorList>
    </citation>
    <scope>NUCLEOTIDE SEQUENCE [LARGE SCALE GENOMIC DNA]</scope>
    <source>
        <strain evidence="3 4">MSSRF7</strain>
    </source>
</reference>
<evidence type="ECO:0000256" key="2">
    <source>
        <dbReference type="SAM" id="SignalP"/>
    </source>
</evidence>
<keyword evidence="1" id="KW-1133">Transmembrane helix</keyword>
<sequence>MVNRPRHSLQSIFWILLIGLMVSLNTQAATYATVSKNKVTRNELFQLQIITDQKASGDDVNFDKLTPDFFVNRPSFGTSTNIINGERSVRSEWDVSIAATRTGIVTIPSFEVNGEKTQPIAIQVVQDSTLPNDDDLIEIHSTLDKKTLYPDESTLLHVKMMVKVNPRRLQDTKITPPSVEGMDLAAASDSEQHREIINGLSVTVVQQTFRVTAQKPGRFIVTEPQFRSTLLYSGMNGETKVLTLSTTAKQFPIQVMAKPKDYQGVWLPTASLSLTQRWTDSQGKPISGSSAALKVGDSITRTLELKIKGVSQEKIPDLSINYPDRVRVYQEKPQYKMLDNDEIVMTLKQVLIPNQSGQIQLPGLSLNWWDTLKHRQRRAMLTGLTLNVAKGAPVDTVVSLPQTPTKAPEPPQEIQVRDPGIWPYLTALFALLWIVTTGCWLYYIWQTKRAAPAVDTPDSPTETKPLSLQEALKQQDGIRIQHLVQEQIAALGLSAEERAPIENEVSKLQASIYSSRQEAYDPKPLLRLLAAAEKQQKKDRKKQPKTLPDL</sequence>
<evidence type="ECO:0000313" key="4">
    <source>
        <dbReference type="Proteomes" id="UP001279860"/>
    </source>
</evidence>
<evidence type="ECO:0000313" key="3">
    <source>
        <dbReference type="EMBL" id="MDW6094702.1"/>
    </source>
</evidence>
<dbReference type="Pfam" id="PF13584">
    <property type="entry name" value="BatD"/>
    <property type="match status" value="1"/>
</dbReference>
<dbReference type="RefSeq" id="WP_318585692.1">
    <property type="nucleotide sequence ID" value="NZ_JAWRCP010000002.1"/>
</dbReference>
<protein>
    <submittedName>
        <fullName evidence="3">BatD family protein</fullName>
    </submittedName>
</protein>
<dbReference type="EMBL" id="JAWRCP010000002">
    <property type="protein sequence ID" value="MDW6094702.1"/>
    <property type="molecule type" value="Genomic_DNA"/>
</dbReference>
<keyword evidence="1" id="KW-0472">Membrane</keyword>
<dbReference type="Proteomes" id="UP001279860">
    <property type="component" value="Unassembled WGS sequence"/>
</dbReference>
<feature type="signal peptide" evidence="2">
    <location>
        <begin position="1"/>
        <end position="28"/>
    </location>
</feature>
<dbReference type="PANTHER" id="PTHR40940">
    <property type="entry name" value="PROTEIN BATD-RELATED"/>
    <property type="match status" value="1"/>
</dbReference>
<accession>A0ABU4IZ65</accession>
<comment type="caution">
    <text evidence="3">The sequence shown here is derived from an EMBL/GenBank/DDBJ whole genome shotgun (WGS) entry which is preliminary data.</text>
</comment>
<evidence type="ECO:0000256" key="1">
    <source>
        <dbReference type="SAM" id="Phobius"/>
    </source>
</evidence>
<organism evidence="3 4">
    <name type="scientific">Vibrio rhizosphaerae</name>
    <dbReference type="NCBI Taxonomy" id="398736"/>
    <lineage>
        <taxon>Bacteria</taxon>
        <taxon>Pseudomonadati</taxon>
        <taxon>Pseudomonadota</taxon>
        <taxon>Gammaproteobacteria</taxon>
        <taxon>Vibrionales</taxon>
        <taxon>Vibrionaceae</taxon>
        <taxon>Vibrio</taxon>
    </lineage>
</organism>
<gene>
    <name evidence="3" type="ORF">SBX64_19330</name>
</gene>
<dbReference type="PANTHER" id="PTHR40940:SF1">
    <property type="entry name" value="PROTEIN BATD"/>
    <property type="match status" value="1"/>
</dbReference>
<keyword evidence="1" id="KW-0812">Transmembrane</keyword>
<proteinExistence type="predicted"/>
<feature type="chain" id="PRO_5046786360" evidence="2">
    <location>
        <begin position="29"/>
        <end position="550"/>
    </location>
</feature>
<dbReference type="InterPro" id="IPR025738">
    <property type="entry name" value="BatD"/>
</dbReference>
<keyword evidence="4" id="KW-1185">Reference proteome</keyword>
<keyword evidence="2" id="KW-0732">Signal</keyword>
<feature type="transmembrane region" description="Helical" evidence="1">
    <location>
        <begin position="421"/>
        <end position="443"/>
    </location>
</feature>
<name>A0ABU4IZ65_9VIBR</name>